<accession>I3C1H1</accession>
<gene>
    <name evidence="1" type="ORF">JoomaDRAFT_0409</name>
</gene>
<evidence type="ECO:0000313" key="2">
    <source>
        <dbReference type="Proteomes" id="UP000004690"/>
    </source>
</evidence>
<organism evidence="1 2">
    <name type="scientific">Galbibacter orientalis DSM 19592</name>
    <dbReference type="NCBI Taxonomy" id="926559"/>
    <lineage>
        <taxon>Bacteria</taxon>
        <taxon>Pseudomonadati</taxon>
        <taxon>Bacteroidota</taxon>
        <taxon>Flavobacteriia</taxon>
        <taxon>Flavobacteriales</taxon>
        <taxon>Flavobacteriaceae</taxon>
        <taxon>Galbibacter</taxon>
    </lineage>
</organism>
<reference evidence="1 2" key="1">
    <citation type="submission" date="2012-02" db="EMBL/GenBank/DDBJ databases">
        <title>Improved High-Quality Draft genome of Joostella marina DSM 19592.</title>
        <authorList>
            <consortium name="US DOE Joint Genome Institute (JGI-PGF)"/>
            <person name="Lucas S."/>
            <person name="Copeland A."/>
            <person name="Lapidus A."/>
            <person name="Bruce D."/>
            <person name="Goodwin L."/>
            <person name="Pitluck S."/>
            <person name="Peters L."/>
            <person name="Chertkov O."/>
            <person name="Ovchinnikova G."/>
            <person name="Kyrpides N."/>
            <person name="Mavromatis K."/>
            <person name="Detter J.C."/>
            <person name="Han C."/>
            <person name="Land M."/>
            <person name="Hauser L."/>
            <person name="Markowitz V."/>
            <person name="Cheng J.-F."/>
            <person name="Hugenholtz P."/>
            <person name="Woyke T."/>
            <person name="Wu D."/>
            <person name="Tindall B."/>
            <person name="Brambilla E."/>
            <person name="Klenk H.-P."/>
            <person name="Eisen J.A."/>
        </authorList>
    </citation>
    <scope>NUCLEOTIDE SEQUENCE [LARGE SCALE GENOMIC DNA]</scope>
    <source>
        <strain evidence="1 2">DSM 19592</strain>
    </source>
</reference>
<dbReference type="HOGENOM" id="CLU_3396976_0_0_10"/>
<dbReference type="Proteomes" id="UP000004690">
    <property type="component" value="Unassembled WGS sequence"/>
</dbReference>
<dbReference type="AlphaFoldDB" id="I3C1H1"/>
<sequence length="31" mass="3734">MYRVKIVNPHIFIILAYEAEEVYNTTNYSNK</sequence>
<keyword evidence="2" id="KW-1185">Reference proteome</keyword>
<protein>
    <submittedName>
        <fullName evidence="1">Uncharacterized protein</fullName>
    </submittedName>
</protein>
<evidence type="ECO:0000313" key="1">
    <source>
        <dbReference type="EMBL" id="EIJ37464.1"/>
    </source>
</evidence>
<proteinExistence type="predicted"/>
<name>I3C1H1_9FLAO</name>
<dbReference type="EMBL" id="JH651380">
    <property type="protein sequence ID" value="EIJ37464.1"/>
    <property type="molecule type" value="Genomic_DNA"/>
</dbReference>
<dbReference type="STRING" id="926559.JoomaDRAFT_0409"/>